<evidence type="ECO:0000256" key="7">
    <source>
        <dbReference type="NCBIfam" id="TIGR00188"/>
    </source>
</evidence>
<keyword evidence="1 6" id="KW-0819">tRNA processing</keyword>
<gene>
    <name evidence="6 8" type="primary">rnpA</name>
    <name evidence="8" type="ORF">NOG11_05935</name>
</gene>
<evidence type="ECO:0000256" key="2">
    <source>
        <dbReference type="ARBA" id="ARBA00022722"/>
    </source>
</evidence>
<dbReference type="HAMAP" id="MF_00227">
    <property type="entry name" value="RNase_P"/>
    <property type="match status" value="1"/>
</dbReference>
<dbReference type="GO" id="GO:0000049">
    <property type="term" value="F:tRNA binding"/>
    <property type="evidence" value="ECO:0007669"/>
    <property type="project" value="UniProtKB-UniRule"/>
</dbReference>
<comment type="similarity">
    <text evidence="6">Belongs to the RnpA family.</text>
</comment>
<dbReference type="PANTHER" id="PTHR33992:SF1">
    <property type="entry name" value="RIBONUCLEASE P PROTEIN COMPONENT"/>
    <property type="match status" value="1"/>
</dbReference>
<evidence type="ECO:0000256" key="6">
    <source>
        <dbReference type="HAMAP-Rule" id="MF_00227"/>
    </source>
</evidence>
<dbReference type="InterPro" id="IPR014721">
    <property type="entry name" value="Ribsml_uS5_D2-typ_fold_subgr"/>
</dbReference>
<keyword evidence="9" id="KW-1185">Reference proteome</keyword>
<organism evidence="8 9">
    <name type="scientific">Parvularcula maris</name>
    <dbReference type="NCBI Taxonomy" id="2965077"/>
    <lineage>
        <taxon>Bacteria</taxon>
        <taxon>Pseudomonadati</taxon>
        <taxon>Pseudomonadota</taxon>
        <taxon>Alphaproteobacteria</taxon>
        <taxon>Parvularculales</taxon>
        <taxon>Parvularculaceae</taxon>
        <taxon>Parvularcula</taxon>
    </lineage>
</organism>
<keyword evidence="3 6" id="KW-0255">Endonuclease</keyword>
<comment type="catalytic activity">
    <reaction evidence="6">
        <text>Endonucleolytic cleavage of RNA, removing 5'-extranucleotides from tRNA precursor.</text>
        <dbReference type="EC" id="3.1.26.5"/>
    </reaction>
</comment>
<proteinExistence type="inferred from homology"/>
<dbReference type="PANTHER" id="PTHR33992">
    <property type="entry name" value="RIBONUCLEASE P PROTEIN COMPONENT"/>
    <property type="match status" value="1"/>
</dbReference>
<dbReference type="Gene3D" id="3.30.230.10">
    <property type="match status" value="1"/>
</dbReference>
<dbReference type="GO" id="GO:0004526">
    <property type="term" value="F:ribonuclease P activity"/>
    <property type="evidence" value="ECO:0007669"/>
    <property type="project" value="UniProtKB-UniRule"/>
</dbReference>
<comment type="caution">
    <text evidence="8">The sequence shown here is derived from an EMBL/GenBank/DDBJ whole genome shotgun (WGS) entry which is preliminary data.</text>
</comment>
<comment type="subunit">
    <text evidence="6">Consists of a catalytic RNA component (M1 or rnpB) and a protein subunit.</text>
</comment>
<accession>A0A9X2LAC6</accession>
<evidence type="ECO:0000313" key="9">
    <source>
        <dbReference type="Proteomes" id="UP001142610"/>
    </source>
</evidence>
<sequence>MKRRADFLRARQGQQIRRSCFTMQVLSNDLSFARIGLTVTKKTGNAVVRNRIKRRLRAAAGELLPTLGRPGHDYVLIARRRALTVPYQGLLDDLSAALHDAATSGEAGPFRNERAAPN</sequence>
<dbReference type="InterPro" id="IPR000100">
    <property type="entry name" value="RNase_P"/>
</dbReference>
<dbReference type="Pfam" id="PF00825">
    <property type="entry name" value="Ribonuclease_P"/>
    <property type="match status" value="1"/>
</dbReference>
<dbReference type="Proteomes" id="UP001142610">
    <property type="component" value="Unassembled WGS sequence"/>
</dbReference>
<dbReference type="EMBL" id="JANIBC010000003">
    <property type="protein sequence ID" value="MCQ8184927.1"/>
    <property type="molecule type" value="Genomic_DNA"/>
</dbReference>
<dbReference type="NCBIfam" id="TIGR00188">
    <property type="entry name" value="rnpA"/>
    <property type="match status" value="1"/>
</dbReference>
<keyword evidence="2 6" id="KW-0540">Nuclease</keyword>
<evidence type="ECO:0000256" key="4">
    <source>
        <dbReference type="ARBA" id="ARBA00022801"/>
    </source>
</evidence>
<dbReference type="SUPFAM" id="SSF54211">
    <property type="entry name" value="Ribosomal protein S5 domain 2-like"/>
    <property type="match status" value="1"/>
</dbReference>
<comment type="function">
    <text evidence="6">RNaseP catalyzes the removal of the 5'-leader sequence from pre-tRNA to produce the mature 5'-terminus. It can also cleave other RNA substrates such as 4.5S RNA. The protein component plays an auxiliary but essential role in vivo by binding to the 5'-leader sequence and broadening the substrate specificity of the ribozyme.</text>
</comment>
<reference evidence="8" key="1">
    <citation type="submission" date="2022-07" db="EMBL/GenBank/DDBJ databases">
        <title>Parvularcula maris sp. nov., an algicidal bacterium isolated from seawater.</title>
        <authorList>
            <person name="Li F."/>
        </authorList>
    </citation>
    <scope>NUCLEOTIDE SEQUENCE</scope>
    <source>
        <strain evidence="8">BGMRC 0090</strain>
    </source>
</reference>
<evidence type="ECO:0000256" key="3">
    <source>
        <dbReference type="ARBA" id="ARBA00022759"/>
    </source>
</evidence>
<dbReference type="AlphaFoldDB" id="A0A9X2LAC6"/>
<dbReference type="EC" id="3.1.26.5" evidence="6 7"/>
<name>A0A9X2LAC6_9PROT</name>
<dbReference type="GO" id="GO:0030677">
    <property type="term" value="C:ribonuclease P complex"/>
    <property type="evidence" value="ECO:0007669"/>
    <property type="project" value="TreeGrafter"/>
</dbReference>
<dbReference type="GO" id="GO:0001682">
    <property type="term" value="P:tRNA 5'-leader removal"/>
    <property type="evidence" value="ECO:0007669"/>
    <property type="project" value="UniProtKB-UniRule"/>
</dbReference>
<evidence type="ECO:0000313" key="8">
    <source>
        <dbReference type="EMBL" id="MCQ8184927.1"/>
    </source>
</evidence>
<evidence type="ECO:0000256" key="1">
    <source>
        <dbReference type="ARBA" id="ARBA00022694"/>
    </source>
</evidence>
<dbReference type="InterPro" id="IPR020568">
    <property type="entry name" value="Ribosomal_Su5_D2-typ_SF"/>
</dbReference>
<keyword evidence="4 6" id="KW-0378">Hydrolase</keyword>
<evidence type="ECO:0000256" key="5">
    <source>
        <dbReference type="ARBA" id="ARBA00022884"/>
    </source>
</evidence>
<protein>
    <recommendedName>
        <fullName evidence="6 7">Ribonuclease P protein component</fullName>
        <shortName evidence="6">RNase P protein</shortName>
        <shortName evidence="6">RNaseP protein</shortName>
        <ecNumber evidence="6 7">3.1.26.5</ecNumber>
    </recommendedName>
    <alternativeName>
        <fullName evidence="6">Protein C5</fullName>
    </alternativeName>
</protein>
<keyword evidence="5 6" id="KW-0694">RNA-binding</keyword>
<dbReference type="GO" id="GO:0042781">
    <property type="term" value="F:3'-tRNA processing endoribonuclease activity"/>
    <property type="evidence" value="ECO:0007669"/>
    <property type="project" value="TreeGrafter"/>
</dbReference>